<dbReference type="InterPro" id="IPR027417">
    <property type="entry name" value="P-loop_NTPase"/>
</dbReference>
<name>A0ABR2VKR2_9FUNG</name>
<gene>
    <name evidence="3" type="primary">ras2_11</name>
    <name evidence="3" type="ORF">K7432_017157</name>
</gene>
<evidence type="ECO:0000313" key="3">
    <source>
        <dbReference type="EMBL" id="KAK9670979.1"/>
    </source>
</evidence>
<proteinExistence type="predicted"/>
<evidence type="ECO:0000256" key="1">
    <source>
        <dbReference type="ARBA" id="ARBA00022741"/>
    </source>
</evidence>
<dbReference type="Pfam" id="PF00071">
    <property type="entry name" value="Ras"/>
    <property type="match status" value="1"/>
</dbReference>
<dbReference type="InterPro" id="IPR005225">
    <property type="entry name" value="Small_GTP-bd"/>
</dbReference>
<keyword evidence="1" id="KW-0547">Nucleotide-binding</keyword>
<dbReference type="Gene3D" id="3.40.50.300">
    <property type="entry name" value="P-loop containing nucleotide triphosphate hydrolases"/>
    <property type="match status" value="1"/>
</dbReference>
<dbReference type="SMART" id="SM00174">
    <property type="entry name" value="RHO"/>
    <property type="match status" value="1"/>
</dbReference>
<dbReference type="PRINTS" id="PR00449">
    <property type="entry name" value="RASTRNSFRMNG"/>
</dbReference>
<organism evidence="3 4">
    <name type="scientific">Basidiobolus ranarum</name>
    <dbReference type="NCBI Taxonomy" id="34480"/>
    <lineage>
        <taxon>Eukaryota</taxon>
        <taxon>Fungi</taxon>
        <taxon>Fungi incertae sedis</taxon>
        <taxon>Zoopagomycota</taxon>
        <taxon>Entomophthoromycotina</taxon>
        <taxon>Basidiobolomycetes</taxon>
        <taxon>Basidiobolales</taxon>
        <taxon>Basidiobolaceae</taxon>
        <taxon>Basidiobolus</taxon>
    </lineage>
</organism>
<dbReference type="PROSITE" id="PS51419">
    <property type="entry name" value="RAB"/>
    <property type="match status" value="1"/>
</dbReference>
<dbReference type="SMART" id="SM00173">
    <property type="entry name" value="RAS"/>
    <property type="match status" value="1"/>
</dbReference>
<accession>A0ABR2VKR2</accession>
<keyword evidence="2" id="KW-0342">GTP-binding</keyword>
<dbReference type="EMBL" id="JASJQH010010278">
    <property type="protein sequence ID" value="KAK9670979.1"/>
    <property type="molecule type" value="Genomic_DNA"/>
</dbReference>
<dbReference type="SMART" id="SM00175">
    <property type="entry name" value="RAB"/>
    <property type="match status" value="1"/>
</dbReference>
<dbReference type="PROSITE" id="PS51420">
    <property type="entry name" value="RHO"/>
    <property type="match status" value="1"/>
</dbReference>
<dbReference type="NCBIfam" id="TIGR00231">
    <property type="entry name" value="small_GTP"/>
    <property type="match status" value="1"/>
</dbReference>
<dbReference type="SMART" id="SM00176">
    <property type="entry name" value="RAN"/>
    <property type="match status" value="1"/>
</dbReference>
<dbReference type="Proteomes" id="UP001479436">
    <property type="component" value="Unassembled WGS sequence"/>
</dbReference>
<dbReference type="PROSITE" id="PS51421">
    <property type="entry name" value="RAS"/>
    <property type="match status" value="1"/>
</dbReference>
<reference evidence="3 4" key="1">
    <citation type="submission" date="2023-04" db="EMBL/GenBank/DDBJ databases">
        <title>Genome of Basidiobolus ranarum AG-B5.</title>
        <authorList>
            <person name="Stajich J.E."/>
            <person name="Carter-House D."/>
            <person name="Gryganskyi A."/>
        </authorList>
    </citation>
    <scope>NUCLEOTIDE SEQUENCE [LARGE SCALE GENOMIC DNA]</scope>
    <source>
        <strain evidence="3 4">AG-B5</strain>
    </source>
</reference>
<dbReference type="PANTHER" id="PTHR24070">
    <property type="entry name" value="RAS, DI-RAS, AND RHEB FAMILY MEMBERS OF SMALL GTPASE SUPERFAMILY"/>
    <property type="match status" value="1"/>
</dbReference>
<keyword evidence="4" id="KW-1185">Reference proteome</keyword>
<dbReference type="InterPro" id="IPR001806">
    <property type="entry name" value="Small_GTPase"/>
</dbReference>
<protein>
    <submittedName>
        <fullName evidence="3">RAS2 protein</fullName>
    </submittedName>
</protein>
<dbReference type="SUPFAM" id="SSF52540">
    <property type="entry name" value="P-loop containing nucleoside triphosphate hydrolases"/>
    <property type="match status" value="1"/>
</dbReference>
<sequence length="191" mass="21596">MQTYKVVVLGDGGVGKTTVTLQMVSNHFLETYDPTIENSYQKQTVIDDAPCMLEILDTAGQEEYTILRDQWIRGGEAYLLIYSITSTSTLDRGIEYFSQIQRVREDMERVPLILVGNKSDKSGERQVSKEQGYATAMQLNCPFLETSAKTGFNVEKAFHELVRMIRASKGVQDEELALKNLDKRPCLCIIL</sequence>
<evidence type="ECO:0000256" key="2">
    <source>
        <dbReference type="ARBA" id="ARBA00023134"/>
    </source>
</evidence>
<evidence type="ECO:0000313" key="4">
    <source>
        <dbReference type="Proteomes" id="UP001479436"/>
    </source>
</evidence>
<dbReference type="InterPro" id="IPR020849">
    <property type="entry name" value="Small_GTPase_Ras-type"/>
</dbReference>
<comment type="caution">
    <text evidence="3">The sequence shown here is derived from an EMBL/GenBank/DDBJ whole genome shotgun (WGS) entry which is preliminary data.</text>
</comment>